<comment type="similarity">
    <text evidence="9">Belongs to the peptidase T1B family.</text>
</comment>
<evidence type="ECO:0000256" key="3">
    <source>
        <dbReference type="ARBA" id="ARBA00022670"/>
    </source>
</evidence>
<evidence type="ECO:0000313" key="11">
    <source>
        <dbReference type="EMBL" id="MFC7236454.1"/>
    </source>
</evidence>
<organism evidence="11 12">
    <name type="scientific">Halosegnis marinus</name>
    <dbReference type="NCBI Taxonomy" id="3034023"/>
    <lineage>
        <taxon>Archaea</taxon>
        <taxon>Methanobacteriati</taxon>
        <taxon>Methanobacteriota</taxon>
        <taxon>Stenosarchaea group</taxon>
        <taxon>Halobacteria</taxon>
        <taxon>Halobacteriales</taxon>
        <taxon>Natronomonadaceae</taxon>
        <taxon>Halosegnis</taxon>
    </lineage>
</organism>
<comment type="subcellular location">
    <subcellularLocation>
        <location evidence="9">Cytoplasm</location>
    </subcellularLocation>
</comment>
<gene>
    <name evidence="9" type="primary">psmB</name>
    <name evidence="11" type="ORF">ACFQJ4_14150</name>
</gene>
<dbReference type="AlphaFoldDB" id="A0ABD5ZTP7"/>
<dbReference type="Proteomes" id="UP001596398">
    <property type="component" value="Unassembled WGS sequence"/>
</dbReference>
<comment type="caution">
    <text evidence="11">The sequence shown here is derived from an EMBL/GenBank/DDBJ whole genome shotgun (WGS) entry which is preliminary data.</text>
</comment>
<feature type="propeptide" id="PRO_5044512440" description="Removed in mature form; by autocatalysis" evidence="9">
    <location>
        <begin position="1"/>
        <end position="20"/>
    </location>
</feature>
<name>A0ABD5ZTP7_9EURY</name>
<dbReference type="Gene3D" id="3.60.20.10">
    <property type="entry name" value="Glutamine Phosphoribosylpyrophosphate, subunit 1, domain 1"/>
    <property type="match status" value="1"/>
</dbReference>
<dbReference type="GeneID" id="79268175"/>
<dbReference type="InterPro" id="IPR000243">
    <property type="entry name" value="Pept_T1A_subB"/>
</dbReference>
<keyword evidence="3 9" id="KW-0645">Protease</keyword>
<evidence type="ECO:0000256" key="4">
    <source>
        <dbReference type="ARBA" id="ARBA00022698"/>
    </source>
</evidence>
<sequence length="210" mass="21549">MEGFTSGKGAADAPEELKTGTTTVGIVADGGVVLATDRRASLGGRFVSNKNAEKILEVHPTAAITISGGVGAGQTFAKQVRAQSSLYETRRGEDMSMDALAQAAANSIRGMRVVPLLGGVDASGPRLFSLDPAGGLMEDTYGATGSGMQLAYGLLEQEFEEGLSMDEAVDVATRAVEAASARDTASGNGAMVARITAEGIDIEGFDEEEI</sequence>
<comment type="subunit">
    <text evidence="9">The 20S proteasome core is composed of 14 alpha and 14 beta subunits that assemble into four stacked heptameric rings, resulting in a barrel-shaped structure. The two inner rings, each composed of seven catalytic beta subunits, are sandwiched by two outer rings, each composed of seven alpha subunits. The catalytic chamber with the active sites is on the inside of the barrel. Has a gated structure, the ends of the cylinder being occluded by the N-termini of the alpha-subunits. Is capped at one or both ends by the proteasome regulatory ATPase, PAN.</text>
</comment>
<evidence type="ECO:0000256" key="7">
    <source>
        <dbReference type="ARBA" id="ARBA00022942"/>
    </source>
</evidence>
<evidence type="ECO:0000256" key="2">
    <source>
        <dbReference type="ARBA" id="ARBA00022490"/>
    </source>
</evidence>
<protein>
    <recommendedName>
        <fullName evidence="9">Proteasome subunit beta</fullName>
        <ecNumber evidence="9">3.4.25.1</ecNumber>
    </recommendedName>
    <alternativeName>
        <fullName evidence="9">20S proteasome beta subunit</fullName>
    </alternativeName>
    <alternativeName>
        <fullName evidence="9">Proteasome core protein PsmB</fullName>
    </alternativeName>
</protein>
<dbReference type="GO" id="GO:0019774">
    <property type="term" value="C:proteasome core complex, beta-subunit complex"/>
    <property type="evidence" value="ECO:0007669"/>
    <property type="project" value="UniProtKB-UniRule"/>
</dbReference>
<comment type="catalytic activity">
    <reaction evidence="1 9">
        <text>Cleavage of peptide bonds with very broad specificity.</text>
        <dbReference type="EC" id="3.4.25.1"/>
    </reaction>
</comment>
<dbReference type="InterPro" id="IPR019983">
    <property type="entry name" value="Pept_T1A_Psome_bsu_arc"/>
</dbReference>
<comment type="activity regulation">
    <text evidence="9">The formation of the proteasomal ATPase PAN-20S proteasome complex, via the docking of the C-termini of PAN into the intersubunit pockets in the alpha-rings, triggers opening of the gate for substrate entry. Interconversion between the open-gate and close-gate conformations leads to a dynamic regulation of the 20S proteasome proteolysis activity.</text>
</comment>
<dbReference type="InterPro" id="IPR023333">
    <property type="entry name" value="Proteasome_suB-type"/>
</dbReference>
<keyword evidence="5 9" id="KW-0378">Hydrolase</keyword>
<keyword evidence="2 9" id="KW-0963">Cytoplasm</keyword>
<accession>A0ABD5ZTP7</accession>
<dbReference type="EC" id="3.4.25.1" evidence="9"/>
<dbReference type="GO" id="GO:0004298">
    <property type="term" value="F:threonine-type endopeptidase activity"/>
    <property type="evidence" value="ECO:0007669"/>
    <property type="project" value="UniProtKB-UniRule"/>
</dbReference>
<dbReference type="SUPFAM" id="SSF56235">
    <property type="entry name" value="N-terminal nucleophile aminohydrolases (Ntn hydrolases)"/>
    <property type="match status" value="1"/>
</dbReference>
<dbReference type="PANTHER" id="PTHR32194">
    <property type="entry name" value="METALLOPROTEASE TLDD"/>
    <property type="match status" value="1"/>
</dbReference>
<keyword evidence="12" id="KW-1185">Reference proteome</keyword>
<dbReference type="RefSeq" id="WP_276234610.1">
    <property type="nucleotide sequence ID" value="NZ_CP119802.1"/>
</dbReference>
<proteinExistence type="inferred from homology"/>
<dbReference type="PANTHER" id="PTHR32194:SF0">
    <property type="entry name" value="ATP-DEPENDENT PROTEASE SUBUNIT HSLV"/>
    <property type="match status" value="1"/>
</dbReference>
<comment type="function">
    <text evidence="9">Component of the proteasome core, a large protease complex with broad specificity involved in protein degradation.</text>
</comment>
<dbReference type="InterPro" id="IPR001353">
    <property type="entry name" value="Proteasome_sua/b"/>
</dbReference>
<evidence type="ECO:0000313" key="12">
    <source>
        <dbReference type="Proteomes" id="UP001596398"/>
    </source>
</evidence>
<evidence type="ECO:0000256" key="1">
    <source>
        <dbReference type="ARBA" id="ARBA00001198"/>
    </source>
</evidence>
<evidence type="ECO:0000256" key="9">
    <source>
        <dbReference type="HAMAP-Rule" id="MF_02113"/>
    </source>
</evidence>
<feature type="chain" id="PRO_5044512441" description="Proteasome subunit beta" evidence="9">
    <location>
        <begin position="21"/>
        <end position="210"/>
    </location>
</feature>
<feature type="active site" description="Nucleophile" evidence="9 10">
    <location>
        <position position="21"/>
    </location>
</feature>
<evidence type="ECO:0000256" key="5">
    <source>
        <dbReference type="ARBA" id="ARBA00022801"/>
    </source>
</evidence>
<dbReference type="PROSITE" id="PS51476">
    <property type="entry name" value="PROTEASOME_BETA_2"/>
    <property type="match status" value="1"/>
</dbReference>
<dbReference type="EMBL" id="JBHTAP010000001">
    <property type="protein sequence ID" value="MFC7236454.1"/>
    <property type="molecule type" value="Genomic_DNA"/>
</dbReference>
<reference evidence="11 12" key="1">
    <citation type="journal article" date="2019" name="Int. J. Syst. Evol. Microbiol.">
        <title>The Global Catalogue of Microorganisms (GCM) 10K type strain sequencing project: providing services to taxonomists for standard genome sequencing and annotation.</title>
        <authorList>
            <consortium name="The Broad Institute Genomics Platform"/>
            <consortium name="The Broad Institute Genome Sequencing Center for Infectious Disease"/>
            <person name="Wu L."/>
            <person name="Ma J."/>
        </authorList>
    </citation>
    <scope>NUCLEOTIDE SEQUENCE [LARGE SCALE GENOMIC DNA]</scope>
    <source>
        <strain evidence="11 12">DT85</strain>
    </source>
</reference>
<evidence type="ECO:0000256" key="6">
    <source>
        <dbReference type="ARBA" id="ARBA00022813"/>
    </source>
</evidence>
<keyword evidence="6 9" id="KW-0068">Autocatalytic cleavage</keyword>
<dbReference type="InterPro" id="IPR029055">
    <property type="entry name" value="Ntn_hydrolases_N"/>
</dbReference>
<dbReference type="HAMAP" id="MF_02113_A">
    <property type="entry name" value="Proteasome_B_A"/>
    <property type="match status" value="1"/>
</dbReference>
<dbReference type="PRINTS" id="PR00141">
    <property type="entry name" value="PROTEASOME"/>
</dbReference>
<evidence type="ECO:0000256" key="8">
    <source>
        <dbReference type="ARBA" id="ARBA00023145"/>
    </source>
</evidence>
<keyword evidence="4 9" id="KW-0888">Threonine protease</keyword>
<dbReference type="GO" id="GO:0005737">
    <property type="term" value="C:cytoplasm"/>
    <property type="evidence" value="ECO:0007669"/>
    <property type="project" value="UniProtKB-SubCell"/>
</dbReference>
<dbReference type="GO" id="GO:0010498">
    <property type="term" value="P:proteasomal protein catabolic process"/>
    <property type="evidence" value="ECO:0007669"/>
    <property type="project" value="UniProtKB-UniRule"/>
</dbReference>
<dbReference type="Pfam" id="PF00227">
    <property type="entry name" value="Proteasome"/>
    <property type="match status" value="1"/>
</dbReference>
<keyword evidence="8 9" id="KW-0865">Zymogen</keyword>
<keyword evidence="7 9" id="KW-0647">Proteasome</keyword>
<evidence type="ECO:0000256" key="10">
    <source>
        <dbReference type="PIRSR" id="PIRSR600243-1"/>
    </source>
</evidence>